<evidence type="ECO:0000313" key="1">
    <source>
        <dbReference type="EMBL" id="KAJ8412734.1"/>
    </source>
</evidence>
<dbReference type="Proteomes" id="UP001221898">
    <property type="component" value="Unassembled WGS sequence"/>
</dbReference>
<proteinExistence type="predicted"/>
<protein>
    <submittedName>
        <fullName evidence="1">Uncharacterized protein</fullName>
    </submittedName>
</protein>
<gene>
    <name evidence="1" type="ORF">AAFF_G00116850</name>
</gene>
<organism evidence="1 2">
    <name type="scientific">Aldrovandia affinis</name>
    <dbReference type="NCBI Taxonomy" id="143900"/>
    <lineage>
        <taxon>Eukaryota</taxon>
        <taxon>Metazoa</taxon>
        <taxon>Chordata</taxon>
        <taxon>Craniata</taxon>
        <taxon>Vertebrata</taxon>
        <taxon>Euteleostomi</taxon>
        <taxon>Actinopterygii</taxon>
        <taxon>Neopterygii</taxon>
        <taxon>Teleostei</taxon>
        <taxon>Notacanthiformes</taxon>
        <taxon>Halosauridae</taxon>
        <taxon>Aldrovandia</taxon>
    </lineage>
</organism>
<reference evidence="1" key="1">
    <citation type="journal article" date="2023" name="Science">
        <title>Genome structures resolve the early diversification of teleost fishes.</title>
        <authorList>
            <person name="Parey E."/>
            <person name="Louis A."/>
            <person name="Montfort J."/>
            <person name="Bouchez O."/>
            <person name="Roques C."/>
            <person name="Iampietro C."/>
            <person name="Lluch J."/>
            <person name="Castinel A."/>
            <person name="Donnadieu C."/>
            <person name="Desvignes T."/>
            <person name="Floi Bucao C."/>
            <person name="Jouanno E."/>
            <person name="Wen M."/>
            <person name="Mejri S."/>
            <person name="Dirks R."/>
            <person name="Jansen H."/>
            <person name="Henkel C."/>
            <person name="Chen W.J."/>
            <person name="Zahm M."/>
            <person name="Cabau C."/>
            <person name="Klopp C."/>
            <person name="Thompson A.W."/>
            <person name="Robinson-Rechavi M."/>
            <person name="Braasch I."/>
            <person name="Lecointre G."/>
            <person name="Bobe J."/>
            <person name="Postlethwait J.H."/>
            <person name="Berthelot C."/>
            <person name="Roest Crollius H."/>
            <person name="Guiguen Y."/>
        </authorList>
    </citation>
    <scope>NUCLEOTIDE SEQUENCE</scope>
    <source>
        <strain evidence="1">NC1722</strain>
    </source>
</reference>
<dbReference type="EMBL" id="JAINUG010000018">
    <property type="protein sequence ID" value="KAJ8412734.1"/>
    <property type="molecule type" value="Genomic_DNA"/>
</dbReference>
<dbReference type="AlphaFoldDB" id="A0AAD7T1L3"/>
<keyword evidence="2" id="KW-1185">Reference proteome</keyword>
<evidence type="ECO:0000313" key="2">
    <source>
        <dbReference type="Proteomes" id="UP001221898"/>
    </source>
</evidence>
<name>A0AAD7T1L3_9TELE</name>
<sequence length="158" mass="17796">MWPLTIYEVPITTVEKMEQTVTSYVKKWLGVPRCLSNISLYGKGVLELPLTSLTEEYKCSKVRLKMTLKDSRDQTISNAAPPLLIGWKWTPSDAVQQATSALRHKDIVGHVQQGRGGFGLVARELTWRKASTSERRKLVVEEVHREEETARSAKAVSS</sequence>
<comment type="caution">
    <text evidence="1">The sequence shown here is derived from an EMBL/GenBank/DDBJ whole genome shotgun (WGS) entry which is preliminary data.</text>
</comment>
<accession>A0AAD7T1L3</accession>